<evidence type="ECO:0000313" key="8">
    <source>
        <dbReference type="Proteomes" id="UP000248021"/>
    </source>
</evidence>
<dbReference type="InterPro" id="IPR027417">
    <property type="entry name" value="P-loop_NTPase"/>
</dbReference>
<evidence type="ECO:0000256" key="4">
    <source>
        <dbReference type="ARBA" id="ARBA00022840"/>
    </source>
</evidence>
<sequence>MTSSPLFQIEHLNAGYGESIVLSDVSLDVQQGEIVSLLGPNGAGKTTTMMAITGLLSAYGGTIRLDGHPITDKPAHKRVDLGVALSPEGRQVFPELNVEENLLLGSFASKARASRPRNLTRIYDLFPRLAERKKQLAGLMSGGEQQMLAIGRALMSEPRLLLLDEPSLGLSPLITELVYDTIPVIAAEGISILLVEQNTEAALAVSNRAYVLSHGRIVAAGKAEDLRDSAVLRDAFFGGALSGAAQ</sequence>
<dbReference type="Proteomes" id="UP000248021">
    <property type="component" value="Unassembled WGS sequence"/>
</dbReference>
<reference evidence="7 8" key="1">
    <citation type="submission" date="2018-05" db="EMBL/GenBank/DDBJ databases">
        <title>Genomic Encyclopedia of Type Strains, Phase IV (KMG-IV): sequencing the most valuable type-strain genomes for metagenomic binning, comparative biology and taxonomic classification.</title>
        <authorList>
            <person name="Goeker M."/>
        </authorList>
    </citation>
    <scope>NUCLEOTIDE SEQUENCE [LARGE SCALE GENOMIC DNA]</scope>
    <source>
        <strain evidence="7 8">DSM 6462</strain>
    </source>
</reference>
<name>A0A2V3TQC4_9HYPH</name>
<accession>A0A2V3TQC4</accession>
<dbReference type="PROSITE" id="PS00211">
    <property type="entry name" value="ABC_TRANSPORTER_1"/>
    <property type="match status" value="1"/>
</dbReference>
<dbReference type="GO" id="GO:0005524">
    <property type="term" value="F:ATP binding"/>
    <property type="evidence" value="ECO:0007669"/>
    <property type="project" value="UniProtKB-KW"/>
</dbReference>
<dbReference type="OrthoDB" id="9776369at2"/>
<protein>
    <submittedName>
        <fullName evidence="7">Amino acid/amide ABC transporter ATP-binding protein 2 (HAAT family)</fullName>
    </submittedName>
</protein>
<keyword evidence="4 7" id="KW-0067">ATP-binding</keyword>
<organism evidence="7 8">
    <name type="scientific">Chelatococcus asaccharovorans</name>
    <dbReference type="NCBI Taxonomy" id="28210"/>
    <lineage>
        <taxon>Bacteria</taxon>
        <taxon>Pseudomonadati</taxon>
        <taxon>Pseudomonadota</taxon>
        <taxon>Alphaproteobacteria</taxon>
        <taxon>Hyphomicrobiales</taxon>
        <taxon>Chelatococcaceae</taxon>
        <taxon>Chelatococcus</taxon>
    </lineage>
</organism>
<dbReference type="RefSeq" id="WP_110378652.1">
    <property type="nucleotide sequence ID" value="NZ_JAHBRY010000004.1"/>
</dbReference>
<dbReference type="Pfam" id="PF00005">
    <property type="entry name" value="ABC_tran"/>
    <property type="match status" value="1"/>
</dbReference>
<dbReference type="Gene3D" id="3.40.50.300">
    <property type="entry name" value="P-loop containing nucleotide triphosphate hydrolases"/>
    <property type="match status" value="1"/>
</dbReference>
<dbReference type="InterPro" id="IPR052156">
    <property type="entry name" value="BCAA_Transport_ATP-bd_LivF"/>
</dbReference>
<dbReference type="SMART" id="SM00382">
    <property type="entry name" value="AAA"/>
    <property type="match status" value="1"/>
</dbReference>
<dbReference type="PANTHER" id="PTHR43820">
    <property type="entry name" value="HIGH-AFFINITY BRANCHED-CHAIN AMINO ACID TRANSPORT ATP-BINDING PROTEIN LIVF"/>
    <property type="match status" value="1"/>
</dbReference>
<proteinExistence type="inferred from homology"/>
<comment type="similarity">
    <text evidence="1">Belongs to the ABC transporter superfamily.</text>
</comment>
<dbReference type="GO" id="GO:0016887">
    <property type="term" value="F:ATP hydrolysis activity"/>
    <property type="evidence" value="ECO:0007669"/>
    <property type="project" value="InterPro"/>
</dbReference>
<dbReference type="AlphaFoldDB" id="A0A2V3TQC4"/>
<dbReference type="GO" id="GO:0015658">
    <property type="term" value="F:branched-chain amino acid transmembrane transporter activity"/>
    <property type="evidence" value="ECO:0007669"/>
    <property type="project" value="TreeGrafter"/>
</dbReference>
<dbReference type="EMBL" id="QJJK01000029">
    <property type="protein sequence ID" value="PXW50290.1"/>
    <property type="molecule type" value="Genomic_DNA"/>
</dbReference>
<evidence type="ECO:0000256" key="3">
    <source>
        <dbReference type="ARBA" id="ARBA00022741"/>
    </source>
</evidence>
<dbReference type="PANTHER" id="PTHR43820:SF4">
    <property type="entry name" value="HIGH-AFFINITY BRANCHED-CHAIN AMINO ACID TRANSPORT ATP-BINDING PROTEIN LIVF"/>
    <property type="match status" value="1"/>
</dbReference>
<evidence type="ECO:0000256" key="2">
    <source>
        <dbReference type="ARBA" id="ARBA00022448"/>
    </source>
</evidence>
<dbReference type="PROSITE" id="PS50893">
    <property type="entry name" value="ABC_TRANSPORTER_2"/>
    <property type="match status" value="1"/>
</dbReference>
<evidence type="ECO:0000259" key="6">
    <source>
        <dbReference type="PROSITE" id="PS50893"/>
    </source>
</evidence>
<dbReference type="SUPFAM" id="SSF52540">
    <property type="entry name" value="P-loop containing nucleoside triphosphate hydrolases"/>
    <property type="match status" value="1"/>
</dbReference>
<evidence type="ECO:0000313" key="7">
    <source>
        <dbReference type="EMBL" id="PXW50290.1"/>
    </source>
</evidence>
<dbReference type="InterPro" id="IPR003593">
    <property type="entry name" value="AAA+_ATPase"/>
</dbReference>
<keyword evidence="2" id="KW-0813">Transport</keyword>
<feature type="domain" description="ABC transporter" evidence="6">
    <location>
        <begin position="7"/>
        <end position="239"/>
    </location>
</feature>
<dbReference type="InterPro" id="IPR017871">
    <property type="entry name" value="ABC_transporter-like_CS"/>
</dbReference>
<comment type="caution">
    <text evidence="7">The sequence shown here is derived from an EMBL/GenBank/DDBJ whole genome shotgun (WGS) entry which is preliminary data.</text>
</comment>
<keyword evidence="5" id="KW-0029">Amino-acid transport</keyword>
<dbReference type="GO" id="GO:0015807">
    <property type="term" value="P:L-amino acid transport"/>
    <property type="evidence" value="ECO:0007669"/>
    <property type="project" value="TreeGrafter"/>
</dbReference>
<keyword evidence="8" id="KW-1185">Reference proteome</keyword>
<dbReference type="InterPro" id="IPR003439">
    <property type="entry name" value="ABC_transporter-like_ATP-bd"/>
</dbReference>
<gene>
    <name evidence="7" type="ORF">C7450_12919</name>
</gene>
<dbReference type="CDD" id="cd03224">
    <property type="entry name" value="ABC_TM1139_LivF_branched"/>
    <property type="match status" value="1"/>
</dbReference>
<evidence type="ECO:0000256" key="1">
    <source>
        <dbReference type="ARBA" id="ARBA00005417"/>
    </source>
</evidence>
<evidence type="ECO:0000256" key="5">
    <source>
        <dbReference type="ARBA" id="ARBA00022970"/>
    </source>
</evidence>
<keyword evidence="3" id="KW-0547">Nucleotide-binding</keyword>